<feature type="transmembrane region" description="Helical" evidence="1">
    <location>
        <begin position="108"/>
        <end position="130"/>
    </location>
</feature>
<evidence type="ECO:0000313" key="3">
    <source>
        <dbReference type="Proteomes" id="UP000320813"/>
    </source>
</evidence>
<dbReference type="Pfam" id="PF12679">
    <property type="entry name" value="ABC2_membrane_2"/>
    <property type="match status" value="1"/>
</dbReference>
<dbReference type="EMBL" id="SGBD01000001">
    <property type="protein sequence ID" value="RZD15447.1"/>
    <property type="molecule type" value="Genomic_DNA"/>
</dbReference>
<feature type="transmembrane region" description="Helical" evidence="1">
    <location>
        <begin position="253"/>
        <end position="275"/>
    </location>
</feature>
<dbReference type="AlphaFoldDB" id="A0A519BDX5"/>
<dbReference type="PANTHER" id="PTHR43471:SF1">
    <property type="entry name" value="ABC TRANSPORTER PERMEASE PROTEIN NOSY-RELATED"/>
    <property type="match status" value="1"/>
</dbReference>
<proteinExistence type="predicted"/>
<dbReference type="PANTHER" id="PTHR43471">
    <property type="entry name" value="ABC TRANSPORTER PERMEASE"/>
    <property type="match status" value="1"/>
</dbReference>
<feature type="transmembrane region" description="Helical" evidence="1">
    <location>
        <begin position="21"/>
        <end position="42"/>
    </location>
</feature>
<sequence length="279" mass="31149">MINLKVILAISKKEFINRIKNISLFILIFILAILSLAISYFGTSPFGLTGYHGTSVTIASLMSLSIYLIPLISFILGYDSITGEEEDGTMPLLLSSSASRSEIYLGKFIGLILVISIAILAGYGISGIIILLKENASHIIDYFAFIFSSILLGISFISVALLISSFTRSRTSSITISVFLWFFYIFIYDLLLIGILVATKGKAVFINNAVIGGFLLVNPADVYRLFTISFIRGLKGYYGLTSILTGKFILNRFLLIFVYIMWIFLPMFSGMFIFYKKRY</sequence>
<feature type="transmembrane region" description="Helical" evidence="1">
    <location>
        <begin position="142"/>
        <end position="166"/>
    </location>
</feature>
<reference evidence="2 3" key="1">
    <citation type="submission" date="2019-01" db="EMBL/GenBank/DDBJ databases">
        <title>Insights into ecological role of a new deltaproteobacterial order Candidatus Sinidesulfobacterales (Sva0485) by metagenomics and metatranscriptomics.</title>
        <authorList>
            <person name="Tan S."/>
            <person name="Liu J."/>
            <person name="Fang Y."/>
            <person name="Hedlund B.P."/>
            <person name="Lian Z.H."/>
            <person name="Huang L.Y."/>
            <person name="Li J.T."/>
            <person name="Huang L.N."/>
            <person name="Li W.J."/>
            <person name="Jiang H.C."/>
            <person name="Dong H.L."/>
            <person name="Shu W.S."/>
        </authorList>
    </citation>
    <scope>NUCLEOTIDE SEQUENCE [LARGE SCALE GENOMIC DNA]</scope>
    <source>
        <strain evidence="2">AP3</strain>
    </source>
</reference>
<dbReference type="GO" id="GO:0140359">
    <property type="term" value="F:ABC-type transporter activity"/>
    <property type="evidence" value="ECO:0007669"/>
    <property type="project" value="InterPro"/>
</dbReference>
<gene>
    <name evidence="2" type="ORF">EVJ47_04020</name>
</gene>
<protein>
    <submittedName>
        <fullName evidence="2">ABC transporter permease</fullName>
    </submittedName>
</protein>
<comment type="caution">
    <text evidence="2">The sequence shown here is derived from an EMBL/GenBank/DDBJ whole genome shotgun (WGS) entry which is preliminary data.</text>
</comment>
<organism evidence="2 3">
    <name type="scientific">Candidatus Acidulodesulfobacterium ferriphilum</name>
    <dbReference type="NCBI Taxonomy" id="2597223"/>
    <lineage>
        <taxon>Bacteria</taxon>
        <taxon>Deltaproteobacteria</taxon>
        <taxon>Candidatus Acidulodesulfobacterales</taxon>
        <taxon>Candidatus Acidulodesulfobacterium</taxon>
    </lineage>
</organism>
<keyword evidence="1" id="KW-0472">Membrane</keyword>
<dbReference type="GO" id="GO:0005886">
    <property type="term" value="C:plasma membrane"/>
    <property type="evidence" value="ECO:0007669"/>
    <property type="project" value="UniProtKB-SubCell"/>
</dbReference>
<accession>A0A519BDX5</accession>
<feature type="transmembrane region" description="Helical" evidence="1">
    <location>
        <begin position="204"/>
        <end position="226"/>
    </location>
</feature>
<evidence type="ECO:0000256" key="1">
    <source>
        <dbReference type="SAM" id="Phobius"/>
    </source>
</evidence>
<dbReference type="Proteomes" id="UP000320813">
    <property type="component" value="Unassembled WGS sequence"/>
</dbReference>
<evidence type="ECO:0000313" key="2">
    <source>
        <dbReference type="EMBL" id="RZD15447.1"/>
    </source>
</evidence>
<keyword evidence="1" id="KW-0812">Transmembrane</keyword>
<keyword evidence="1" id="KW-1133">Transmembrane helix</keyword>
<feature type="transmembrane region" description="Helical" evidence="1">
    <location>
        <begin position="178"/>
        <end position="198"/>
    </location>
</feature>
<name>A0A519BDX5_9DELT</name>
<feature type="transmembrane region" description="Helical" evidence="1">
    <location>
        <begin position="54"/>
        <end position="76"/>
    </location>
</feature>